<accession>A0AAV7WB40</accession>
<dbReference type="Pfam" id="PF17917">
    <property type="entry name" value="RT_RNaseH"/>
    <property type="match status" value="1"/>
</dbReference>
<evidence type="ECO:0000256" key="1">
    <source>
        <dbReference type="ARBA" id="ARBA00022679"/>
    </source>
</evidence>
<keyword evidence="2" id="KW-0548">Nucleotidyltransferase</keyword>
<sequence>MLGTPDYKKEFFLFIHSDWRDMSGVLKQKYPLGHKPLAYYSRLLDSVMERHFPCEEALAAVDFAVDKSTAIVMGASLTLYAEHSVFAVIQQSKSTLTTQWISGYKLMLSRPSLKIVRCHVVDPATFLACKVQEGEEINDCAKYTKRGSARQRIIPSTVSP</sequence>
<evidence type="ECO:0000256" key="6">
    <source>
        <dbReference type="ARBA" id="ARBA00022918"/>
    </source>
</evidence>
<keyword evidence="6" id="KW-0695">RNA-directed DNA polymerase</keyword>
<evidence type="ECO:0000256" key="5">
    <source>
        <dbReference type="ARBA" id="ARBA00022801"/>
    </source>
</evidence>
<comment type="caution">
    <text evidence="8">The sequence shown here is derived from an EMBL/GenBank/DDBJ whole genome shotgun (WGS) entry which is preliminary data.</text>
</comment>
<dbReference type="Proteomes" id="UP001066276">
    <property type="component" value="Chromosome 1_2"/>
</dbReference>
<dbReference type="GO" id="GO:0004519">
    <property type="term" value="F:endonuclease activity"/>
    <property type="evidence" value="ECO:0007669"/>
    <property type="project" value="UniProtKB-KW"/>
</dbReference>
<protein>
    <recommendedName>
        <fullName evidence="7">Reverse transcriptase RNase H-like domain-containing protein</fullName>
    </recommendedName>
</protein>
<evidence type="ECO:0000313" key="9">
    <source>
        <dbReference type="Proteomes" id="UP001066276"/>
    </source>
</evidence>
<keyword evidence="5" id="KW-0378">Hydrolase</keyword>
<evidence type="ECO:0000256" key="3">
    <source>
        <dbReference type="ARBA" id="ARBA00022722"/>
    </source>
</evidence>
<dbReference type="InterPro" id="IPR041373">
    <property type="entry name" value="RT_RNaseH"/>
</dbReference>
<keyword evidence="3" id="KW-0540">Nuclease</keyword>
<organism evidence="8 9">
    <name type="scientific">Pleurodeles waltl</name>
    <name type="common">Iberian ribbed newt</name>
    <dbReference type="NCBI Taxonomy" id="8319"/>
    <lineage>
        <taxon>Eukaryota</taxon>
        <taxon>Metazoa</taxon>
        <taxon>Chordata</taxon>
        <taxon>Craniata</taxon>
        <taxon>Vertebrata</taxon>
        <taxon>Euteleostomi</taxon>
        <taxon>Amphibia</taxon>
        <taxon>Batrachia</taxon>
        <taxon>Caudata</taxon>
        <taxon>Salamandroidea</taxon>
        <taxon>Salamandridae</taxon>
        <taxon>Pleurodelinae</taxon>
        <taxon>Pleurodeles</taxon>
    </lineage>
</organism>
<dbReference type="EMBL" id="JANPWB010000002">
    <property type="protein sequence ID" value="KAJ1211263.1"/>
    <property type="molecule type" value="Genomic_DNA"/>
</dbReference>
<evidence type="ECO:0000259" key="7">
    <source>
        <dbReference type="Pfam" id="PF17917"/>
    </source>
</evidence>
<dbReference type="AlphaFoldDB" id="A0AAV7WB40"/>
<reference evidence="8" key="1">
    <citation type="journal article" date="2022" name="bioRxiv">
        <title>Sequencing and chromosome-scale assembly of the giantPleurodeles waltlgenome.</title>
        <authorList>
            <person name="Brown T."/>
            <person name="Elewa A."/>
            <person name="Iarovenko S."/>
            <person name="Subramanian E."/>
            <person name="Araus A.J."/>
            <person name="Petzold A."/>
            <person name="Susuki M."/>
            <person name="Suzuki K.-i.T."/>
            <person name="Hayashi T."/>
            <person name="Toyoda A."/>
            <person name="Oliveira C."/>
            <person name="Osipova E."/>
            <person name="Leigh N.D."/>
            <person name="Simon A."/>
            <person name="Yun M.H."/>
        </authorList>
    </citation>
    <scope>NUCLEOTIDE SEQUENCE</scope>
    <source>
        <strain evidence="8">20211129_DDA</strain>
        <tissue evidence="8">Liver</tissue>
    </source>
</reference>
<dbReference type="Gene3D" id="3.10.20.370">
    <property type="match status" value="1"/>
</dbReference>
<dbReference type="InterPro" id="IPR043502">
    <property type="entry name" value="DNA/RNA_pol_sf"/>
</dbReference>
<keyword evidence="4" id="KW-0255">Endonuclease</keyword>
<gene>
    <name evidence="8" type="ORF">NDU88_006624</name>
</gene>
<keyword evidence="1" id="KW-0808">Transferase</keyword>
<dbReference type="SUPFAM" id="SSF56672">
    <property type="entry name" value="DNA/RNA polymerases"/>
    <property type="match status" value="1"/>
</dbReference>
<evidence type="ECO:0000313" key="8">
    <source>
        <dbReference type="EMBL" id="KAJ1211263.1"/>
    </source>
</evidence>
<keyword evidence="9" id="KW-1185">Reference proteome</keyword>
<evidence type="ECO:0000256" key="4">
    <source>
        <dbReference type="ARBA" id="ARBA00022759"/>
    </source>
</evidence>
<name>A0AAV7WB40_PLEWA</name>
<dbReference type="GO" id="GO:0016787">
    <property type="term" value="F:hydrolase activity"/>
    <property type="evidence" value="ECO:0007669"/>
    <property type="project" value="UniProtKB-KW"/>
</dbReference>
<evidence type="ECO:0000256" key="2">
    <source>
        <dbReference type="ARBA" id="ARBA00022695"/>
    </source>
</evidence>
<dbReference type="GO" id="GO:0003964">
    <property type="term" value="F:RNA-directed DNA polymerase activity"/>
    <property type="evidence" value="ECO:0007669"/>
    <property type="project" value="UniProtKB-KW"/>
</dbReference>
<feature type="domain" description="Reverse transcriptase RNase H-like" evidence="7">
    <location>
        <begin position="6"/>
        <end position="104"/>
    </location>
</feature>
<proteinExistence type="predicted"/>